<feature type="compositionally biased region" description="Basic and acidic residues" evidence="1">
    <location>
        <begin position="28"/>
        <end position="286"/>
    </location>
</feature>
<protein>
    <recommendedName>
        <fullName evidence="4">Primosomal protein</fullName>
    </recommendedName>
</protein>
<dbReference type="EMBL" id="JAUCMM010000002">
    <property type="protein sequence ID" value="MDM7887451.1"/>
    <property type="molecule type" value="Genomic_DNA"/>
</dbReference>
<dbReference type="Proteomes" id="UP001235720">
    <property type="component" value="Unassembled WGS sequence"/>
</dbReference>
<feature type="region of interest" description="Disordered" evidence="1">
    <location>
        <begin position="539"/>
        <end position="597"/>
    </location>
</feature>
<feature type="compositionally biased region" description="Basic and acidic residues" evidence="1">
    <location>
        <begin position="1"/>
        <end position="21"/>
    </location>
</feature>
<name>A0ABT7TCZ5_9MICO</name>
<keyword evidence="3" id="KW-1185">Reference proteome</keyword>
<proteinExistence type="predicted"/>
<sequence>MANDDEQQRNDRDRGARREGGRWSSGPRDFERREGDRARRDGDRGGRDGGRGGRDDRRSFRDGDRSFADGGRRPARQGDRDGAGRPPRGDGPRGSDRPFRGGDDRRPQREGGDRRPSRDGGDRRPQRDGGERRPFRGGDDRRPQRDGGERRPYRGGDDRRPQRDGEERRPYRGGDVRRPQRDGDERRPYRDRGERAPFRGGDDRRPQRDGDERRPYRGGDVRRPQRDGDERRPFRDRGERAPFRGGDDRRPQREGGDRRPQRDGDRRSFGRGDDRGDRPRFGDGSRHAGARFGEAARDDWEDRDPYGTRSVRPRHDDPEIDESVSARDLDPAARAELKTLSKDNADWVAKHLVMAALLVDEDPETANLHALSAARRAGRVAVVRETAAITAYRTGDFATALRELRTYRRISGKNDQLPMMVDCERGLGRPERALELGRSIDRAALDTAVQVELAIAMSGARLDLGNPTAALGELEIPQLDPTTAYSWSPALYSAYAATLEELGRQDEADEWWARVDRAAAALAEIADENAWETVDVVEEEVEGHDEPVVGDESVAGDEHGAGALDDTDQLGDDVDPDDDLGEIDDDDPRDVDGSAAD</sequence>
<evidence type="ECO:0008006" key="4">
    <source>
        <dbReference type="Google" id="ProtNLM"/>
    </source>
</evidence>
<comment type="caution">
    <text evidence="2">The sequence shown here is derived from an EMBL/GenBank/DDBJ whole genome shotgun (WGS) entry which is preliminary data.</text>
</comment>
<organism evidence="2 3">
    <name type="scientific">Curtobacterium subtropicum</name>
    <dbReference type="NCBI Taxonomy" id="3055138"/>
    <lineage>
        <taxon>Bacteria</taxon>
        <taxon>Bacillati</taxon>
        <taxon>Actinomycetota</taxon>
        <taxon>Actinomycetes</taxon>
        <taxon>Micrococcales</taxon>
        <taxon>Microbacteriaceae</taxon>
        <taxon>Curtobacterium</taxon>
    </lineage>
</organism>
<accession>A0ABT7TCZ5</accession>
<evidence type="ECO:0000313" key="3">
    <source>
        <dbReference type="Proteomes" id="UP001235720"/>
    </source>
</evidence>
<evidence type="ECO:0000313" key="2">
    <source>
        <dbReference type="EMBL" id="MDM7887451.1"/>
    </source>
</evidence>
<evidence type="ECO:0000256" key="1">
    <source>
        <dbReference type="SAM" id="MobiDB-lite"/>
    </source>
</evidence>
<feature type="region of interest" description="Disordered" evidence="1">
    <location>
        <begin position="1"/>
        <end position="328"/>
    </location>
</feature>
<dbReference type="RefSeq" id="WP_289469189.1">
    <property type="nucleotide sequence ID" value="NZ_JAUCMM010000002.1"/>
</dbReference>
<feature type="compositionally biased region" description="Basic and acidic residues" evidence="1">
    <location>
        <begin position="294"/>
        <end position="306"/>
    </location>
</feature>
<reference evidence="2 3" key="1">
    <citation type="submission" date="2023-06" db="EMBL/GenBank/DDBJ databases">
        <authorList>
            <person name="Feng G."/>
            <person name="Li J."/>
            <person name="Zhu H."/>
        </authorList>
    </citation>
    <scope>NUCLEOTIDE SEQUENCE [LARGE SCALE GENOMIC DNA]</scope>
    <source>
        <strain evidence="2 3">RHCJP20</strain>
    </source>
</reference>
<gene>
    <name evidence="2" type="ORF">QUG98_03195</name>
</gene>
<feature type="compositionally biased region" description="Acidic residues" evidence="1">
    <location>
        <begin position="565"/>
        <end position="589"/>
    </location>
</feature>